<dbReference type="GO" id="GO:0000981">
    <property type="term" value="F:DNA-binding transcription factor activity, RNA polymerase II-specific"/>
    <property type="evidence" value="ECO:0007669"/>
    <property type="project" value="InterPro"/>
</dbReference>
<dbReference type="Pfam" id="PF11951">
    <property type="entry name" value="Fungal_trans_2"/>
    <property type="match status" value="1"/>
</dbReference>
<protein>
    <submittedName>
        <fullName evidence="5">Fungal-specific transcription factor domain-containing protein</fullName>
    </submittedName>
</protein>
<dbReference type="Proteomes" id="UP001201163">
    <property type="component" value="Unassembled WGS sequence"/>
</dbReference>
<sequence>MHDSPSSPRRSIAPAPPKQHQPKKAGAPKAKGAVRAKSGCYTCRIRRKKCDERPNPEGRCETCIRLRLQCLGFGQKRPDWLKENNNVTMFREKIKDFLAAQGMIKGHSGSGTRTSDQEGMLVLVTDHGRSDTSSPHSPALSIDSSEDRRHSGHNVSSLRHDPHYPSISLAAQHSHPGYSSQQQRMSFSSARESSPLNLPRLPSAYHALPDMSADAREGMNSELILPFSPPPTSSNILPPPPTSLVSPMSQSWHHSNQNPYPSYSAPPVPPPSVPVPPPPPPQTQLPIAHVPTHAPASTSHFASTLSPSYHQHYVFEEDEYNNNNNNETEQVHSTGYYVESSSLSQNIAPFMSSHQSGLVRHYLDHVLRRQYLLADTSIAEFIIRTVQENPAVRDAVCLLASLHRESLRHGPHHFSAAAAAAMTDALVLQNDASTDYSKTYKRICTNLRTSAAAGYTEGEAMAGLFVVSAFLFRGGRGAWQEFLSVAADWVWNVLHAGGEPAETIMRCSDSQQFIIKTTFWFDILASTTRLQTPRFLSIYRELWSSRRGAYIESGGARQLSMMSVMGCENSTALAIAEISALACWKETHARQGTLSVPELVDRGRTIESECLVHPSPTPAHPSLSGVAGGGDGSPGLYGAGDADAELAEKRRLTADIFRATARVYLHSVLSGEYPGCPEIRDGVQDTIECLRRVPAGGHGPQQQQQQQESLGQQSNVSRSVLRSVVFGICLCGCLTDDYTERQFLLRRLDEEQAEGVGNCAEARSVMEQVWNRRASVSAGGGGGSSLSWRDAMQQFGGESLLLV</sequence>
<feature type="region of interest" description="Disordered" evidence="3">
    <location>
        <begin position="693"/>
        <end position="713"/>
    </location>
</feature>
<dbReference type="SUPFAM" id="SSF57701">
    <property type="entry name" value="Zn2/Cys6 DNA-binding domain"/>
    <property type="match status" value="1"/>
</dbReference>
<dbReference type="AlphaFoldDB" id="A0AAD4LFW5"/>
<accession>A0AAD4LFW5</accession>
<feature type="compositionally biased region" description="Low complexity" evidence="3">
    <location>
        <begin position="700"/>
        <end position="713"/>
    </location>
</feature>
<feature type="compositionally biased region" description="Pro residues" evidence="3">
    <location>
        <begin position="227"/>
        <end position="242"/>
    </location>
</feature>
<evidence type="ECO:0000256" key="1">
    <source>
        <dbReference type="ARBA" id="ARBA00004123"/>
    </source>
</evidence>
<evidence type="ECO:0000313" key="5">
    <source>
        <dbReference type="EMBL" id="KAH8990267.1"/>
    </source>
</evidence>
<keyword evidence="2" id="KW-0539">Nucleus</keyword>
<proteinExistence type="predicted"/>
<dbReference type="InterPro" id="IPR021858">
    <property type="entry name" value="Fun_TF"/>
</dbReference>
<dbReference type="GO" id="GO:0005634">
    <property type="term" value="C:nucleus"/>
    <property type="evidence" value="ECO:0007669"/>
    <property type="project" value="UniProtKB-SubCell"/>
</dbReference>
<dbReference type="SMART" id="SM00066">
    <property type="entry name" value="GAL4"/>
    <property type="match status" value="1"/>
</dbReference>
<dbReference type="PANTHER" id="PTHR37534:SF20">
    <property type="entry name" value="PRO1A C6 ZINK-FINGER PROTEIN"/>
    <property type="match status" value="1"/>
</dbReference>
<dbReference type="GO" id="GO:0008270">
    <property type="term" value="F:zinc ion binding"/>
    <property type="evidence" value="ECO:0007669"/>
    <property type="project" value="InterPro"/>
</dbReference>
<feature type="compositionally biased region" description="Polar residues" evidence="3">
    <location>
        <begin position="245"/>
        <end position="258"/>
    </location>
</feature>
<evidence type="ECO:0000259" key="4">
    <source>
        <dbReference type="PROSITE" id="PS50048"/>
    </source>
</evidence>
<keyword evidence="6" id="KW-1185">Reference proteome</keyword>
<comment type="caution">
    <text evidence="5">The sequence shown here is derived from an EMBL/GenBank/DDBJ whole genome shotgun (WGS) entry which is preliminary data.</text>
</comment>
<evidence type="ECO:0000256" key="3">
    <source>
        <dbReference type="SAM" id="MobiDB-lite"/>
    </source>
</evidence>
<organism evidence="5 6">
    <name type="scientific">Lactarius akahatsu</name>
    <dbReference type="NCBI Taxonomy" id="416441"/>
    <lineage>
        <taxon>Eukaryota</taxon>
        <taxon>Fungi</taxon>
        <taxon>Dikarya</taxon>
        <taxon>Basidiomycota</taxon>
        <taxon>Agaricomycotina</taxon>
        <taxon>Agaricomycetes</taxon>
        <taxon>Russulales</taxon>
        <taxon>Russulaceae</taxon>
        <taxon>Lactarius</taxon>
    </lineage>
</organism>
<feature type="compositionally biased region" description="Low complexity" evidence="3">
    <location>
        <begin position="24"/>
        <end position="33"/>
    </location>
</feature>
<feature type="compositionally biased region" description="Polar residues" evidence="3">
    <location>
        <begin position="177"/>
        <end position="196"/>
    </location>
</feature>
<dbReference type="EMBL" id="JAKELL010000031">
    <property type="protein sequence ID" value="KAH8990267.1"/>
    <property type="molecule type" value="Genomic_DNA"/>
</dbReference>
<name>A0AAD4LFW5_9AGAM</name>
<feature type="region of interest" description="Disordered" evidence="3">
    <location>
        <begin position="1"/>
        <end position="33"/>
    </location>
</feature>
<dbReference type="InterPro" id="IPR036864">
    <property type="entry name" value="Zn2-C6_fun-type_DNA-bd_sf"/>
</dbReference>
<evidence type="ECO:0000313" key="6">
    <source>
        <dbReference type="Proteomes" id="UP001201163"/>
    </source>
</evidence>
<comment type="subcellular location">
    <subcellularLocation>
        <location evidence="1">Nucleus</location>
    </subcellularLocation>
</comment>
<gene>
    <name evidence="5" type="ORF">EDB92DRAFT_1946612</name>
</gene>
<dbReference type="InterPro" id="IPR001138">
    <property type="entry name" value="Zn2Cys6_DnaBD"/>
</dbReference>
<reference evidence="5" key="1">
    <citation type="submission" date="2022-01" db="EMBL/GenBank/DDBJ databases">
        <title>Comparative genomics reveals a dynamic genome evolution in the ectomycorrhizal milk-cap (Lactarius) mushrooms.</title>
        <authorList>
            <consortium name="DOE Joint Genome Institute"/>
            <person name="Lebreton A."/>
            <person name="Tang N."/>
            <person name="Kuo A."/>
            <person name="LaButti K."/>
            <person name="Drula E."/>
            <person name="Barry K."/>
            <person name="Clum A."/>
            <person name="Lipzen A."/>
            <person name="Mousain D."/>
            <person name="Ng V."/>
            <person name="Wang R."/>
            <person name="Wang X."/>
            <person name="Dai Y."/>
            <person name="Henrissat B."/>
            <person name="Grigoriev I.V."/>
            <person name="Guerin-Laguette A."/>
            <person name="Yu F."/>
            <person name="Martin F.M."/>
        </authorList>
    </citation>
    <scope>NUCLEOTIDE SEQUENCE</scope>
    <source>
        <strain evidence="5">QP</strain>
    </source>
</reference>
<evidence type="ECO:0000256" key="2">
    <source>
        <dbReference type="ARBA" id="ARBA00023242"/>
    </source>
</evidence>
<dbReference type="CDD" id="cd00067">
    <property type="entry name" value="GAL4"/>
    <property type="match status" value="1"/>
</dbReference>
<dbReference type="PANTHER" id="PTHR37534">
    <property type="entry name" value="TRANSCRIPTIONAL ACTIVATOR PROTEIN UGA3"/>
    <property type="match status" value="1"/>
</dbReference>
<feature type="compositionally biased region" description="Low complexity" evidence="3">
    <location>
        <begin position="1"/>
        <end position="13"/>
    </location>
</feature>
<dbReference type="PROSITE" id="PS00463">
    <property type="entry name" value="ZN2_CY6_FUNGAL_1"/>
    <property type="match status" value="1"/>
</dbReference>
<dbReference type="PROSITE" id="PS50048">
    <property type="entry name" value="ZN2_CY6_FUNGAL_2"/>
    <property type="match status" value="1"/>
</dbReference>
<feature type="region of interest" description="Disordered" evidence="3">
    <location>
        <begin position="127"/>
        <end position="202"/>
    </location>
</feature>
<feature type="region of interest" description="Disordered" evidence="3">
    <location>
        <begin position="226"/>
        <end position="283"/>
    </location>
</feature>
<feature type="compositionally biased region" description="Pro residues" evidence="3">
    <location>
        <begin position="264"/>
        <end position="283"/>
    </location>
</feature>
<feature type="domain" description="Zn(2)-C6 fungal-type" evidence="4">
    <location>
        <begin position="39"/>
        <end position="70"/>
    </location>
</feature>